<keyword evidence="1" id="KW-0677">Repeat</keyword>
<evidence type="ECO:0000313" key="4">
    <source>
        <dbReference type="EMBL" id="KAK8894581.1"/>
    </source>
</evidence>
<reference evidence="4 5" key="1">
    <citation type="submission" date="2024-04" db="EMBL/GenBank/DDBJ databases">
        <title>Tritrichomonas musculus Genome.</title>
        <authorList>
            <person name="Alves-Ferreira E."/>
            <person name="Grigg M."/>
            <person name="Lorenzi H."/>
            <person name="Galac M."/>
        </authorList>
    </citation>
    <scope>NUCLEOTIDE SEQUENCE [LARGE SCALE GENOMIC DNA]</scope>
    <source>
        <strain evidence="4 5">EAF2021</strain>
    </source>
</reference>
<dbReference type="SUPFAM" id="SSF47473">
    <property type="entry name" value="EF-hand"/>
    <property type="match status" value="1"/>
</dbReference>
<evidence type="ECO:0000259" key="3">
    <source>
        <dbReference type="PROSITE" id="PS50222"/>
    </source>
</evidence>
<gene>
    <name evidence="4" type="ORF">M9Y10_023017</name>
</gene>
<dbReference type="InterPro" id="IPR011992">
    <property type="entry name" value="EF-hand-dom_pair"/>
</dbReference>
<dbReference type="PROSITE" id="PS00018">
    <property type="entry name" value="EF_HAND_1"/>
    <property type="match status" value="3"/>
</dbReference>
<dbReference type="CDD" id="cd00051">
    <property type="entry name" value="EFh"/>
    <property type="match status" value="1"/>
</dbReference>
<keyword evidence="2" id="KW-0106">Calcium</keyword>
<sequence>MSRSDLTPEQLTDIRESFDLFDRDGDGHITRTEFATILRSWGQTPTDEEIAQIIAQVDKNKNGMIEYDEFVEMMCNSIKHFETEEDYINAFKVFDEDNDGKITKDEFNLILKNLCEPISKDEIEMLIQIADKDKNGLIDYASFVHFMVYSSKDK</sequence>
<dbReference type="Gene3D" id="1.10.238.10">
    <property type="entry name" value="EF-hand"/>
    <property type="match status" value="2"/>
</dbReference>
<feature type="domain" description="EF-hand" evidence="3">
    <location>
        <begin position="118"/>
        <end position="153"/>
    </location>
</feature>
<dbReference type="SMART" id="SM00054">
    <property type="entry name" value="EFh"/>
    <property type="match status" value="4"/>
</dbReference>
<evidence type="ECO:0000256" key="1">
    <source>
        <dbReference type="ARBA" id="ARBA00022737"/>
    </source>
</evidence>
<dbReference type="Proteomes" id="UP001470230">
    <property type="component" value="Unassembled WGS sequence"/>
</dbReference>
<dbReference type="InterPro" id="IPR018247">
    <property type="entry name" value="EF_Hand_1_Ca_BS"/>
</dbReference>
<evidence type="ECO:0000313" key="5">
    <source>
        <dbReference type="Proteomes" id="UP001470230"/>
    </source>
</evidence>
<protein>
    <recommendedName>
        <fullName evidence="3">EF-hand domain-containing protein</fullName>
    </recommendedName>
</protein>
<dbReference type="EMBL" id="JAPFFF010000003">
    <property type="protein sequence ID" value="KAK8894581.1"/>
    <property type="molecule type" value="Genomic_DNA"/>
</dbReference>
<dbReference type="PROSITE" id="PS50222">
    <property type="entry name" value="EF_HAND_2"/>
    <property type="match status" value="4"/>
</dbReference>
<feature type="domain" description="EF-hand" evidence="3">
    <location>
        <begin position="45"/>
        <end position="80"/>
    </location>
</feature>
<organism evidence="4 5">
    <name type="scientific">Tritrichomonas musculus</name>
    <dbReference type="NCBI Taxonomy" id="1915356"/>
    <lineage>
        <taxon>Eukaryota</taxon>
        <taxon>Metamonada</taxon>
        <taxon>Parabasalia</taxon>
        <taxon>Tritrichomonadida</taxon>
        <taxon>Tritrichomonadidae</taxon>
        <taxon>Tritrichomonas</taxon>
    </lineage>
</organism>
<comment type="caution">
    <text evidence="4">The sequence shown here is derived from an EMBL/GenBank/DDBJ whole genome shotgun (WGS) entry which is preliminary data.</text>
</comment>
<dbReference type="InterPro" id="IPR002048">
    <property type="entry name" value="EF_hand_dom"/>
</dbReference>
<proteinExistence type="predicted"/>
<name>A0ABR2KU81_9EUKA</name>
<dbReference type="InterPro" id="IPR050230">
    <property type="entry name" value="CALM/Myosin/TropC-like"/>
</dbReference>
<keyword evidence="5" id="KW-1185">Reference proteome</keyword>
<feature type="domain" description="EF-hand" evidence="3">
    <location>
        <begin position="9"/>
        <end position="44"/>
    </location>
</feature>
<dbReference type="PANTHER" id="PTHR23048:SF0">
    <property type="entry name" value="CALMODULIN LIKE 3"/>
    <property type="match status" value="1"/>
</dbReference>
<feature type="domain" description="EF-hand" evidence="3">
    <location>
        <begin position="82"/>
        <end position="117"/>
    </location>
</feature>
<accession>A0ABR2KU81</accession>
<evidence type="ECO:0000256" key="2">
    <source>
        <dbReference type="ARBA" id="ARBA00022837"/>
    </source>
</evidence>
<dbReference type="PANTHER" id="PTHR23048">
    <property type="entry name" value="MYOSIN LIGHT CHAIN 1, 3"/>
    <property type="match status" value="1"/>
</dbReference>
<dbReference type="Pfam" id="PF13499">
    <property type="entry name" value="EF-hand_7"/>
    <property type="match status" value="2"/>
</dbReference>